<organism evidence="3 4">
    <name type="scientific">Methylopila henanensis</name>
    <dbReference type="NCBI Taxonomy" id="873516"/>
    <lineage>
        <taxon>Bacteria</taxon>
        <taxon>Pseudomonadati</taxon>
        <taxon>Pseudomonadota</taxon>
        <taxon>Alphaproteobacteria</taxon>
        <taxon>Hyphomicrobiales</taxon>
        <taxon>Methylopilaceae</taxon>
        <taxon>Methylopila</taxon>
    </lineage>
</organism>
<comment type="caution">
    <text evidence="3">The sequence shown here is derived from an EMBL/GenBank/DDBJ whole genome shotgun (WGS) entry which is preliminary data.</text>
</comment>
<feature type="chain" id="PRO_5046676046" evidence="2">
    <location>
        <begin position="20"/>
        <end position="134"/>
    </location>
</feature>
<keyword evidence="2" id="KW-0732">Signal</keyword>
<dbReference type="Proteomes" id="UP001597308">
    <property type="component" value="Unassembled WGS sequence"/>
</dbReference>
<dbReference type="EMBL" id="JBHUER010000008">
    <property type="protein sequence ID" value="MFD1703655.1"/>
    <property type="molecule type" value="Genomic_DNA"/>
</dbReference>
<evidence type="ECO:0000256" key="2">
    <source>
        <dbReference type="SAM" id="SignalP"/>
    </source>
</evidence>
<dbReference type="RefSeq" id="WP_378799751.1">
    <property type="nucleotide sequence ID" value="NZ_JBHUER010000008.1"/>
</dbReference>
<keyword evidence="4" id="KW-1185">Reference proteome</keyword>
<proteinExistence type="predicted"/>
<sequence length="134" mass="13937">MRLAFVLAAAAAAGSVAQAEPRSLNEPPPGGRAASTPSAGDRGMALMSATIGSNGALQRGEGAVSAARLDVGQYEIEFGRDVTACNHTATNTYQPATLLAQPRLGKPNWVYVASYHPDGFRIDSGFNLLVFCGR</sequence>
<evidence type="ECO:0000313" key="3">
    <source>
        <dbReference type="EMBL" id="MFD1703655.1"/>
    </source>
</evidence>
<protein>
    <submittedName>
        <fullName evidence="3">Uncharacterized protein</fullName>
    </submittedName>
</protein>
<evidence type="ECO:0000256" key="1">
    <source>
        <dbReference type="SAM" id="MobiDB-lite"/>
    </source>
</evidence>
<name>A0ABW4K650_9HYPH</name>
<feature type="signal peptide" evidence="2">
    <location>
        <begin position="1"/>
        <end position="19"/>
    </location>
</feature>
<evidence type="ECO:0000313" key="4">
    <source>
        <dbReference type="Proteomes" id="UP001597308"/>
    </source>
</evidence>
<feature type="region of interest" description="Disordered" evidence="1">
    <location>
        <begin position="17"/>
        <end position="42"/>
    </location>
</feature>
<gene>
    <name evidence="3" type="ORF">ACFSCV_11650</name>
</gene>
<accession>A0ABW4K650</accession>
<reference evidence="4" key="1">
    <citation type="journal article" date="2019" name="Int. J. Syst. Evol. Microbiol.">
        <title>The Global Catalogue of Microorganisms (GCM) 10K type strain sequencing project: providing services to taxonomists for standard genome sequencing and annotation.</title>
        <authorList>
            <consortium name="The Broad Institute Genomics Platform"/>
            <consortium name="The Broad Institute Genome Sequencing Center for Infectious Disease"/>
            <person name="Wu L."/>
            <person name="Ma J."/>
        </authorList>
    </citation>
    <scope>NUCLEOTIDE SEQUENCE [LARGE SCALE GENOMIC DNA]</scope>
    <source>
        <strain evidence="4">KCTC 23707</strain>
    </source>
</reference>